<organism evidence="2 3">
    <name type="scientific">Halopenitus salinus</name>
    <dbReference type="NCBI Taxonomy" id="1198295"/>
    <lineage>
        <taxon>Archaea</taxon>
        <taxon>Methanobacteriati</taxon>
        <taxon>Methanobacteriota</taxon>
        <taxon>Stenosarchaea group</taxon>
        <taxon>Halobacteria</taxon>
        <taxon>Halobacteriales</taxon>
        <taxon>Haloferacaceae</taxon>
        <taxon>Halopenitus</taxon>
    </lineage>
</organism>
<name>A0ABD5UR66_9EURY</name>
<sequence length="139" mass="14963">MSDSDSGTDSDSWLHDAGRALLLFVVLTPIVGPLGGIFEHVAVLVGADELSWIVAPTMIVAPIAGLLAAYEERRYGAVFITGVLTQLLWSILTRATALTDVHVVGNVRILTAELLLYVAALSLALVVVFYVDWDRIRSS</sequence>
<dbReference type="EMBL" id="JBHSXL010000004">
    <property type="protein sequence ID" value="MFC6892025.1"/>
    <property type="molecule type" value="Genomic_DNA"/>
</dbReference>
<dbReference type="RefSeq" id="WP_379741415.1">
    <property type="nucleotide sequence ID" value="NZ_JBHSVN010000001.1"/>
</dbReference>
<feature type="transmembrane region" description="Helical" evidence="1">
    <location>
        <begin position="50"/>
        <end position="70"/>
    </location>
</feature>
<keyword evidence="1" id="KW-0812">Transmembrane</keyword>
<proteinExistence type="predicted"/>
<protein>
    <submittedName>
        <fullName evidence="2">Uncharacterized protein</fullName>
    </submittedName>
</protein>
<keyword evidence="3" id="KW-1185">Reference proteome</keyword>
<feature type="transmembrane region" description="Helical" evidence="1">
    <location>
        <begin position="109"/>
        <end position="131"/>
    </location>
</feature>
<feature type="transmembrane region" description="Helical" evidence="1">
    <location>
        <begin position="20"/>
        <end position="38"/>
    </location>
</feature>
<feature type="transmembrane region" description="Helical" evidence="1">
    <location>
        <begin position="77"/>
        <end position="97"/>
    </location>
</feature>
<gene>
    <name evidence="2" type="ORF">ACFQE9_05280</name>
</gene>
<evidence type="ECO:0000313" key="2">
    <source>
        <dbReference type="EMBL" id="MFC6892025.1"/>
    </source>
</evidence>
<dbReference type="Proteomes" id="UP001596296">
    <property type="component" value="Unassembled WGS sequence"/>
</dbReference>
<comment type="caution">
    <text evidence="2">The sequence shown here is derived from an EMBL/GenBank/DDBJ whole genome shotgun (WGS) entry which is preliminary data.</text>
</comment>
<keyword evidence="1" id="KW-1133">Transmembrane helix</keyword>
<accession>A0ABD5UR66</accession>
<evidence type="ECO:0000256" key="1">
    <source>
        <dbReference type="SAM" id="Phobius"/>
    </source>
</evidence>
<evidence type="ECO:0000313" key="3">
    <source>
        <dbReference type="Proteomes" id="UP001596296"/>
    </source>
</evidence>
<reference evidence="2 3" key="1">
    <citation type="journal article" date="2019" name="Int. J. Syst. Evol. Microbiol.">
        <title>The Global Catalogue of Microorganisms (GCM) 10K type strain sequencing project: providing services to taxonomists for standard genome sequencing and annotation.</title>
        <authorList>
            <consortium name="The Broad Institute Genomics Platform"/>
            <consortium name="The Broad Institute Genome Sequencing Center for Infectious Disease"/>
            <person name="Wu L."/>
            <person name="Ma J."/>
        </authorList>
    </citation>
    <scope>NUCLEOTIDE SEQUENCE [LARGE SCALE GENOMIC DNA]</scope>
    <source>
        <strain evidence="2 3">SKJ47</strain>
    </source>
</reference>
<keyword evidence="1" id="KW-0472">Membrane</keyword>
<dbReference type="AlphaFoldDB" id="A0ABD5UR66"/>